<proteinExistence type="predicted"/>
<dbReference type="Proteomes" id="UP000005239">
    <property type="component" value="Unassembled WGS sequence"/>
</dbReference>
<gene>
    <name evidence="1" type="primary">WBGene00282763</name>
</gene>
<reference evidence="2" key="1">
    <citation type="journal article" date="2008" name="Nat. Genet.">
        <title>The Pristionchus pacificus genome provides a unique perspective on nematode lifestyle and parasitism.</title>
        <authorList>
            <person name="Dieterich C."/>
            <person name="Clifton S.W."/>
            <person name="Schuster L.N."/>
            <person name="Chinwalla A."/>
            <person name="Delehaunty K."/>
            <person name="Dinkelacker I."/>
            <person name="Fulton L."/>
            <person name="Fulton R."/>
            <person name="Godfrey J."/>
            <person name="Minx P."/>
            <person name="Mitreva M."/>
            <person name="Roeseler W."/>
            <person name="Tian H."/>
            <person name="Witte H."/>
            <person name="Yang S.P."/>
            <person name="Wilson R.K."/>
            <person name="Sommer R.J."/>
        </authorList>
    </citation>
    <scope>NUCLEOTIDE SEQUENCE [LARGE SCALE GENOMIC DNA]</scope>
    <source>
        <strain evidence="2">PS312</strain>
    </source>
</reference>
<sequence length="70" mass="7847">MALVYRLNVADGFPCPLPFPPFPPSPFPSPPWKPVLEDAVDSKERKELGWWIMIGIVGLPGKEKGYKDSH</sequence>
<accession>A0A8R1UZV0</accession>
<evidence type="ECO:0000313" key="2">
    <source>
        <dbReference type="Proteomes" id="UP000005239"/>
    </source>
</evidence>
<keyword evidence="2" id="KW-1185">Reference proteome</keyword>
<protein>
    <submittedName>
        <fullName evidence="1">Uncharacterized protein</fullName>
    </submittedName>
</protein>
<organism evidence="1 2">
    <name type="scientific">Pristionchus pacificus</name>
    <name type="common">Parasitic nematode worm</name>
    <dbReference type="NCBI Taxonomy" id="54126"/>
    <lineage>
        <taxon>Eukaryota</taxon>
        <taxon>Metazoa</taxon>
        <taxon>Ecdysozoa</taxon>
        <taxon>Nematoda</taxon>
        <taxon>Chromadorea</taxon>
        <taxon>Rhabditida</taxon>
        <taxon>Rhabditina</taxon>
        <taxon>Diplogasteromorpha</taxon>
        <taxon>Diplogasteroidea</taxon>
        <taxon>Neodiplogasteridae</taxon>
        <taxon>Pristionchus</taxon>
    </lineage>
</organism>
<name>A0A2A6BEN7_PRIPA</name>
<dbReference type="EnsemblMetazoa" id="PPA44394.1">
    <property type="protein sequence ID" value="PPA44394.1"/>
    <property type="gene ID" value="WBGene00282763"/>
</dbReference>
<accession>A0A2A6BEN7</accession>
<reference evidence="1" key="2">
    <citation type="submission" date="2022-06" db="UniProtKB">
        <authorList>
            <consortium name="EnsemblMetazoa"/>
        </authorList>
    </citation>
    <scope>IDENTIFICATION</scope>
    <source>
        <strain evidence="1">PS312</strain>
    </source>
</reference>
<dbReference type="AlphaFoldDB" id="A0A2A6BEN7"/>
<evidence type="ECO:0000313" key="1">
    <source>
        <dbReference type="EnsemblMetazoa" id="PPA44394.1"/>
    </source>
</evidence>